<protein>
    <submittedName>
        <fullName evidence="1">Uncharacterized protein</fullName>
    </submittedName>
</protein>
<proteinExistence type="predicted"/>
<dbReference type="Proteomes" id="UP000712281">
    <property type="component" value="Unassembled WGS sequence"/>
</dbReference>
<dbReference type="AlphaFoldDB" id="A0A8S9G5N4"/>
<accession>A0A8S9G5N4</accession>
<reference evidence="1" key="1">
    <citation type="submission" date="2019-12" db="EMBL/GenBank/DDBJ databases">
        <title>Genome sequencing and annotation of Brassica cretica.</title>
        <authorList>
            <person name="Studholme D.J."/>
            <person name="Sarris P.F."/>
        </authorList>
    </citation>
    <scope>NUCLEOTIDE SEQUENCE</scope>
    <source>
        <strain evidence="1">PFS-001/15</strain>
        <tissue evidence="1">Leaf</tissue>
    </source>
</reference>
<name>A0A8S9G5N4_BRACR</name>
<comment type="caution">
    <text evidence="1">The sequence shown here is derived from an EMBL/GenBank/DDBJ whole genome shotgun (WGS) entry which is preliminary data.</text>
</comment>
<sequence length="205" mass="23659">MLYRCFERARLLRSRSLRARSIRARLIRARSICARSICARLIRARSLRTRSIRALSIHARSIRAWSIRDLSIRARSLRSDRSVYVLGHYVATELGWSSVATDLFREFSVAGFLKTLEYWQRGKFWDLVSGCLILCLEILETSALGLGQDLGSRLIRLVWLEPSISRRTIFKPSGSADQKFWVSFIALLPLCRMYGSHLYEMAKSV</sequence>
<evidence type="ECO:0000313" key="1">
    <source>
        <dbReference type="EMBL" id="KAF2541293.1"/>
    </source>
</evidence>
<organism evidence="1 2">
    <name type="scientific">Brassica cretica</name>
    <name type="common">Mustard</name>
    <dbReference type="NCBI Taxonomy" id="69181"/>
    <lineage>
        <taxon>Eukaryota</taxon>
        <taxon>Viridiplantae</taxon>
        <taxon>Streptophyta</taxon>
        <taxon>Embryophyta</taxon>
        <taxon>Tracheophyta</taxon>
        <taxon>Spermatophyta</taxon>
        <taxon>Magnoliopsida</taxon>
        <taxon>eudicotyledons</taxon>
        <taxon>Gunneridae</taxon>
        <taxon>Pentapetalae</taxon>
        <taxon>rosids</taxon>
        <taxon>malvids</taxon>
        <taxon>Brassicales</taxon>
        <taxon>Brassicaceae</taxon>
        <taxon>Brassiceae</taxon>
        <taxon>Brassica</taxon>
    </lineage>
</organism>
<evidence type="ECO:0000313" key="2">
    <source>
        <dbReference type="Proteomes" id="UP000712281"/>
    </source>
</evidence>
<gene>
    <name evidence="1" type="ORF">F2Q68_00032600</name>
</gene>
<dbReference type="EMBL" id="QGKW02002005">
    <property type="protein sequence ID" value="KAF2541293.1"/>
    <property type="molecule type" value="Genomic_DNA"/>
</dbReference>